<protein>
    <recommendedName>
        <fullName evidence="8">Nickel/cobalt efflux system</fullName>
    </recommendedName>
</protein>
<keyword evidence="5 8" id="KW-0812">Transmembrane</keyword>
<comment type="subcellular location">
    <subcellularLocation>
        <location evidence="8">Cell membrane</location>
        <topology evidence="8">Multi-pass membrane protein</topology>
    </subcellularLocation>
    <subcellularLocation>
        <location evidence="1">Endomembrane system</location>
        <topology evidence="1">Multi-pass membrane protein</topology>
    </subcellularLocation>
</comment>
<organism evidence="9 10">
    <name type="scientific">Neobacillus ginsengisoli</name>
    <dbReference type="NCBI Taxonomy" id="904295"/>
    <lineage>
        <taxon>Bacteria</taxon>
        <taxon>Bacillati</taxon>
        <taxon>Bacillota</taxon>
        <taxon>Bacilli</taxon>
        <taxon>Bacillales</taxon>
        <taxon>Bacillaceae</taxon>
        <taxon>Neobacillus</taxon>
    </lineage>
</organism>
<dbReference type="RefSeq" id="WP_307407533.1">
    <property type="nucleotide sequence ID" value="NZ_JAUSTW010000003.1"/>
</dbReference>
<dbReference type="InterPro" id="IPR004688">
    <property type="entry name" value="Ni/Co_transpt"/>
</dbReference>
<feature type="transmembrane region" description="Helical" evidence="8">
    <location>
        <begin position="307"/>
        <end position="330"/>
    </location>
</feature>
<feature type="transmembrane region" description="Helical" evidence="8">
    <location>
        <begin position="76"/>
        <end position="106"/>
    </location>
</feature>
<evidence type="ECO:0000256" key="8">
    <source>
        <dbReference type="RuleBase" id="RU362101"/>
    </source>
</evidence>
<evidence type="ECO:0000313" key="9">
    <source>
        <dbReference type="EMBL" id="MDQ0199041.1"/>
    </source>
</evidence>
<evidence type="ECO:0000256" key="5">
    <source>
        <dbReference type="ARBA" id="ARBA00022692"/>
    </source>
</evidence>
<dbReference type="NCBIfam" id="TIGR00802">
    <property type="entry name" value="nico"/>
    <property type="match status" value="1"/>
</dbReference>
<evidence type="ECO:0000256" key="3">
    <source>
        <dbReference type="ARBA" id="ARBA00022448"/>
    </source>
</evidence>
<evidence type="ECO:0000256" key="4">
    <source>
        <dbReference type="ARBA" id="ARBA00022596"/>
    </source>
</evidence>
<dbReference type="Proteomes" id="UP001224122">
    <property type="component" value="Unassembled WGS sequence"/>
</dbReference>
<feature type="transmembrane region" description="Helical" evidence="8">
    <location>
        <begin position="118"/>
        <end position="140"/>
    </location>
</feature>
<keyword evidence="4" id="KW-0533">Nickel</keyword>
<keyword evidence="10" id="KW-1185">Reference proteome</keyword>
<name>A0ABT9XU18_9BACI</name>
<evidence type="ECO:0000256" key="6">
    <source>
        <dbReference type="ARBA" id="ARBA00022989"/>
    </source>
</evidence>
<dbReference type="PANTHER" id="PTHR31611">
    <property type="entry name" value="HIGH-AFFINITY NICKEL TRANSPORT PROTEIN NIC1"/>
    <property type="match status" value="1"/>
</dbReference>
<proteinExistence type="inferred from homology"/>
<sequence length="341" mass="37879">MTKAPFGKRSWLPYAIIVGVLHLIGTGFLVIGWRESPALLGMAFVAYTLGLRHAFDADHIAAIDNTVRKLVQQEKNPAGVGFFFSLGHSSVVFLMAIVTAISVQWAKAELPQLQEVGGLIGTIVSGTFLLLIGILNLVILKDLFKIFHQMRYGTYDKDQMEQLLHSRGLMGRFMGPLYKFVNKSWHIYPLGFLFGLGFDTASEVALLAISATAAQNTIPFLGIVSLPILFAAGMSLLDTADGIFMVSAYRWAFSTPLRKVYYNLTVTAISVSAALLIGMIELIQALSKKIGLENSFGRWIQGLDFGWLGYVLVLLFILSWAISFCLWRFLKIEKRWESNNL</sequence>
<evidence type="ECO:0000256" key="1">
    <source>
        <dbReference type="ARBA" id="ARBA00004127"/>
    </source>
</evidence>
<accession>A0ABT9XU18</accession>
<dbReference type="Pfam" id="PF03824">
    <property type="entry name" value="NicO"/>
    <property type="match status" value="1"/>
</dbReference>
<comment type="similarity">
    <text evidence="2 8">Belongs to the NiCoT transporter (TC 2.A.52) family.</text>
</comment>
<comment type="caution">
    <text evidence="9">The sequence shown here is derived from an EMBL/GenBank/DDBJ whole genome shotgun (WGS) entry which is preliminary data.</text>
</comment>
<feature type="transmembrane region" description="Helical" evidence="8">
    <location>
        <begin position="187"/>
        <end position="211"/>
    </location>
</feature>
<keyword evidence="3 8" id="KW-0813">Transport</keyword>
<feature type="transmembrane region" description="Helical" evidence="8">
    <location>
        <begin position="12"/>
        <end position="32"/>
    </location>
</feature>
<keyword evidence="6 8" id="KW-1133">Transmembrane helix</keyword>
<dbReference type="InterPro" id="IPR011541">
    <property type="entry name" value="Ni/Co_transpt_high_affinity"/>
</dbReference>
<feature type="transmembrane region" description="Helical" evidence="8">
    <location>
        <begin position="217"/>
        <end position="239"/>
    </location>
</feature>
<dbReference type="PANTHER" id="PTHR31611:SF0">
    <property type="entry name" value="HIGH-AFFINITY NICKEL TRANSPORT PROTEIN NIC1"/>
    <property type="match status" value="1"/>
</dbReference>
<gene>
    <name evidence="9" type="ORF">J2S10_002199</name>
</gene>
<evidence type="ECO:0000313" key="10">
    <source>
        <dbReference type="Proteomes" id="UP001224122"/>
    </source>
</evidence>
<evidence type="ECO:0000256" key="2">
    <source>
        <dbReference type="ARBA" id="ARBA00010892"/>
    </source>
</evidence>
<evidence type="ECO:0000256" key="7">
    <source>
        <dbReference type="ARBA" id="ARBA00023136"/>
    </source>
</evidence>
<feature type="transmembrane region" description="Helical" evidence="8">
    <location>
        <begin position="260"/>
        <end position="287"/>
    </location>
</feature>
<keyword evidence="7 8" id="KW-0472">Membrane</keyword>
<dbReference type="EMBL" id="JAUSTW010000003">
    <property type="protein sequence ID" value="MDQ0199041.1"/>
    <property type="molecule type" value="Genomic_DNA"/>
</dbReference>
<reference evidence="9 10" key="1">
    <citation type="submission" date="2023-07" db="EMBL/GenBank/DDBJ databases">
        <title>Genomic Encyclopedia of Type Strains, Phase IV (KMG-IV): sequencing the most valuable type-strain genomes for metagenomic binning, comparative biology and taxonomic classification.</title>
        <authorList>
            <person name="Goeker M."/>
        </authorList>
    </citation>
    <scope>NUCLEOTIDE SEQUENCE [LARGE SCALE GENOMIC DNA]</scope>
    <source>
        <strain evidence="9 10">DSM 27594</strain>
    </source>
</reference>